<evidence type="ECO:0000313" key="3">
    <source>
        <dbReference type="EMBL" id="QHT76794.1"/>
    </source>
</evidence>
<evidence type="ECO:0000259" key="2">
    <source>
        <dbReference type="PROSITE" id="PS51192"/>
    </source>
</evidence>
<dbReference type="EMBL" id="MN739902">
    <property type="protein sequence ID" value="QHT76794.1"/>
    <property type="molecule type" value="Genomic_DNA"/>
</dbReference>
<dbReference type="Gene3D" id="3.40.50.150">
    <property type="entry name" value="Vaccinia Virus protein VP39"/>
    <property type="match status" value="1"/>
</dbReference>
<dbReference type="InterPro" id="IPR002052">
    <property type="entry name" value="DNA_methylase_N6_adenine_CS"/>
</dbReference>
<dbReference type="InterPro" id="IPR011639">
    <property type="entry name" value="MethylTrfase_TaqI-like_dom"/>
</dbReference>
<dbReference type="SUPFAM" id="SSF52540">
    <property type="entry name" value="P-loop containing nucleoside triphosphate hydrolases"/>
    <property type="match status" value="1"/>
</dbReference>
<dbReference type="InterPro" id="IPR027417">
    <property type="entry name" value="P-loop_NTPase"/>
</dbReference>
<dbReference type="Pfam" id="PF07669">
    <property type="entry name" value="Eco57I"/>
    <property type="match status" value="1"/>
</dbReference>
<feature type="compositionally biased region" description="Acidic residues" evidence="1">
    <location>
        <begin position="824"/>
        <end position="834"/>
    </location>
</feature>
<reference evidence="3" key="1">
    <citation type="journal article" date="2020" name="Nature">
        <title>Giant virus diversity and host interactions through global metagenomics.</title>
        <authorList>
            <person name="Schulz F."/>
            <person name="Roux S."/>
            <person name="Paez-Espino D."/>
            <person name="Jungbluth S."/>
            <person name="Walsh D.A."/>
            <person name="Denef V.J."/>
            <person name="McMahon K.D."/>
            <person name="Konstantinidis K.T."/>
            <person name="Eloe-Fadrosh E.A."/>
            <person name="Kyrpides N.C."/>
            <person name="Woyke T."/>
        </authorList>
    </citation>
    <scope>NUCLEOTIDE SEQUENCE</scope>
    <source>
        <strain evidence="3">GVMAG-M-3300023179-82</strain>
    </source>
</reference>
<sequence length="1461" mass="171068">MTTIDMNYANINILKFIEYIITFDNIDDILDTYKIQSEKGYIFEKLFDIIIKFGFCDIFTNSNYYHMIGNSNNAKLKKLENIKQYLNEKVISSNSSGCSDITLQNKNDDTYIFISSKYPKSNEDIKKQKSVDYYDIQKIIAMIDDNKHIYKNYKIYLVVPNKKKVLDKVKTANNSSNYITKYMNEDNILDKEDLNKYFIAFKQDIIKNKNNDWNEIYLSLKENLSLRFHQELITQKTSNLIEEGNKSFLWGCKCRSGKTYMIGGIIIKQLEIMKKLNVLIITPAPTETSPQFTNDLFNKFKDFDKFKIHHIEGSNMINNIEISNNNIFVMSKQLLQKHINNKTIMNIKNLKLNIIAFDENHFSGTTNLSKNILDSYSSKNTVKIYLTATYSKPLKEWNILQECQMYWDIEDEQICKSILIDENNLDKLKEKHGHEYIISTIKYYTNLGLSINDIFKSYKIMPNLHLITNMFDSQRYNIIKENIMGSHYGFSFDVLFSLNKDKKFNYKHEVKTILRYISGSEKEQDYSMGDKSIFTRINNICSRIPFIQIWFLPSDNINLISQNLKSLMREDKIFKKYNIMCINRQNNDLAKYIKDEILKQEIITKSEGKKGLILLAGNMLSLGITINSCDIVMLMNNTLSSDKVMQQMYRCMTEGDNKNMGFVVDLNISRVLQTCINYTVYKNSKSVEDKIKYLIENHLINIDIDMMQSKKINSDNIVKKLMDIWKGDPINSFKNLLKNLDNDYIIFDNPTQKLLNASFTNSLKDNKVDSTIALKDEDDELQELPSGKEKIIDNEVDSIIELKYENEELQELSSSKEKIKDSSENDDNSSQDNDEEKKEEIKISFTKDVLPYVIPLTCILTIENKNKDFINMLNDIKESNELLEIFDDQCLIWWNKKGLINIIHDIINKYFDKSSNTYNISIQFKMSIQSLLDRPKELLELISDCLKPKTIEKKTFGEVFTPMDFINNKMLKDIEDYWLTNKNENIWTNEKLTWYDPASGMGNYPIAIYYKLMEGLKNKIPNEEQRKKHIIEKQLYMGELNKKNCFVIKQIFNINNEYNLNLYEGNTLNIKTNEVFGITTFDIIIGNPPYNEELTSVGAKPLYNKFIEYYVNKCNLLSFIVPSRWFAGGKGLDKFRDMMINRTDILYIKHYDDACKIFGNRISIEGGVNYFLIDKDYNGLCDYNGSKVKFNNFDIILDGKYYNVVNKILEYDKITKYYISQDYYKIQTNDIRLKDINTNNDIKCYVSQQKGFTKFIDKNEIKKSINNYKVITARANGGNGCFGNIFLGFPNEVHTKSYISFNLNSENEAKSLLSYMKCKLPNFMLSLRKISQDISESTCKWIPLLPLNKEWTDEEVYKYFKLSEDEIKLIKETKISGYNDIKPINENEPKIIKDGRKQYYLIDDKLYKIKKDKSQGELFGSYIDGKIIEESNNIINDKSKSKHNKEVNIIENNEILTISKK</sequence>
<dbReference type="InterPro" id="IPR006935">
    <property type="entry name" value="Helicase/UvrB_N"/>
</dbReference>
<dbReference type="GO" id="GO:0005524">
    <property type="term" value="F:ATP binding"/>
    <property type="evidence" value="ECO:0007669"/>
    <property type="project" value="InterPro"/>
</dbReference>
<dbReference type="GO" id="GO:0003677">
    <property type="term" value="F:DNA binding"/>
    <property type="evidence" value="ECO:0007669"/>
    <property type="project" value="InterPro"/>
</dbReference>
<accession>A0A6C0H8F7</accession>
<dbReference type="SUPFAM" id="SSF53335">
    <property type="entry name" value="S-adenosyl-L-methionine-dependent methyltransferases"/>
    <property type="match status" value="1"/>
</dbReference>
<organism evidence="3">
    <name type="scientific">viral metagenome</name>
    <dbReference type="NCBI Taxonomy" id="1070528"/>
    <lineage>
        <taxon>unclassified sequences</taxon>
        <taxon>metagenomes</taxon>
        <taxon>organismal metagenomes</taxon>
    </lineage>
</organism>
<dbReference type="GO" id="GO:0006304">
    <property type="term" value="P:DNA modification"/>
    <property type="evidence" value="ECO:0007669"/>
    <property type="project" value="InterPro"/>
</dbReference>
<dbReference type="GO" id="GO:0032259">
    <property type="term" value="P:methylation"/>
    <property type="evidence" value="ECO:0007669"/>
    <property type="project" value="InterPro"/>
</dbReference>
<dbReference type="Gene3D" id="3.40.50.300">
    <property type="entry name" value="P-loop containing nucleotide triphosphate hydrolases"/>
    <property type="match status" value="1"/>
</dbReference>
<name>A0A6C0H8F7_9ZZZZ</name>
<dbReference type="PROSITE" id="PS00092">
    <property type="entry name" value="N6_MTASE"/>
    <property type="match status" value="1"/>
</dbReference>
<feature type="domain" description="Helicase ATP-binding" evidence="2">
    <location>
        <begin position="239"/>
        <end position="408"/>
    </location>
</feature>
<feature type="region of interest" description="Disordered" evidence="1">
    <location>
        <begin position="813"/>
        <end position="838"/>
    </location>
</feature>
<dbReference type="InterPro" id="IPR014001">
    <property type="entry name" value="Helicase_ATP-bd"/>
</dbReference>
<dbReference type="PROSITE" id="PS51192">
    <property type="entry name" value="HELICASE_ATP_BIND_1"/>
    <property type="match status" value="1"/>
</dbReference>
<protein>
    <recommendedName>
        <fullName evidence="2">Helicase ATP-binding domain-containing protein</fullName>
    </recommendedName>
</protein>
<dbReference type="Pfam" id="PF04851">
    <property type="entry name" value="ResIII"/>
    <property type="match status" value="1"/>
</dbReference>
<evidence type="ECO:0000256" key="1">
    <source>
        <dbReference type="SAM" id="MobiDB-lite"/>
    </source>
</evidence>
<proteinExistence type="predicted"/>
<dbReference type="GO" id="GO:0008168">
    <property type="term" value="F:methyltransferase activity"/>
    <property type="evidence" value="ECO:0007669"/>
    <property type="project" value="InterPro"/>
</dbReference>
<feature type="compositionally biased region" description="Basic and acidic residues" evidence="1">
    <location>
        <begin position="814"/>
        <end position="823"/>
    </location>
</feature>
<dbReference type="InterPro" id="IPR029063">
    <property type="entry name" value="SAM-dependent_MTases_sf"/>
</dbReference>
<dbReference type="GO" id="GO:0016787">
    <property type="term" value="F:hydrolase activity"/>
    <property type="evidence" value="ECO:0007669"/>
    <property type="project" value="InterPro"/>
</dbReference>